<dbReference type="FunFam" id="3.30.160.20:FF:000007">
    <property type="entry name" value="Double-stranded RNA-binding protein Staufen homolog 1"/>
    <property type="match status" value="1"/>
</dbReference>
<dbReference type="CDD" id="cd10845">
    <property type="entry name" value="DSRM_RNAse_III_family"/>
    <property type="match status" value="1"/>
</dbReference>
<dbReference type="PROSITE" id="PS50137">
    <property type="entry name" value="DS_RBD"/>
    <property type="match status" value="1"/>
</dbReference>
<dbReference type="InterPro" id="IPR014720">
    <property type="entry name" value="dsRBD_dom"/>
</dbReference>
<dbReference type="PANTHER" id="PTHR46205">
    <property type="entry name" value="LOQUACIOUS, ISOFORM B"/>
    <property type="match status" value="1"/>
</dbReference>
<dbReference type="AlphaFoldDB" id="A0A3M6T9W8"/>
<gene>
    <name evidence="4" type="ORF">pdam_00003109</name>
</gene>
<name>A0A3M6T9W8_POCDA</name>
<protein>
    <recommendedName>
        <fullName evidence="3">DRBM domain-containing protein</fullName>
    </recommendedName>
</protein>
<keyword evidence="5" id="KW-1185">Reference proteome</keyword>
<accession>A0A3M6T9W8</accession>
<dbReference type="GO" id="GO:0070578">
    <property type="term" value="C:RISC-loading complex"/>
    <property type="evidence" value="ECO:0007669"/>
    <property type="project" value="TreeGrafter"/>
</dbReference>
<dbReference type="Proteomes" id="UP000275408">
    <property type="component" value="Unassembled WGS sequence"/>
</dbReference>
<dbReference type="SMART" id="SM00358">
    <property type="entry name" value="DSRM"/>
    <property type="match status" value="1"/>
</dbReference>
<dbReference type="GO" id="GO:0016442">
    <property type="term" value="C:RISC complex"/>
    <property type="evidence" value="ECO:0007669"/>
    <property type="project" value="TreeGrafter"/>
</dbReference>
<dbReference type="GO" id="GO:0070920">
    <property type="term" value="P:regulation of regulatory ncRNA processing"/>
    <property type="evidence" value="ECO:0007669"/>
    <property type="project" value="TreeGrafter"/>
</dbReference>
<dbReference type="Gene3D" id="3.30.160.20">
    <property type="match status" value="1"/>
</dbReference>
<dbReference type="PANTHER" id="PTHR46205:SF3">
    <property type="entry name" value="LOQUACIOUS, ISOFORM B"/>
    <property type="match status" value="1"/>
</dbReference>
<dbReference type="Pfam" id="PF00035">
    <property type="entry name" value="dsrm"/>
    <property type="match status" value="1"/>
</dbReference>
<evidence type="ECO:0000256" key="1">
    <source>
        <dbReference type="ARBA" id="ARBA00022884"/>
    </source>
</evidence>
<evidence type="ECO:0000259" key="3">
    <source>
        <dbReference type="PROSITE" id="PS50137"/>
    </source>
</evidence>
<dbReference type="GO" id="GO:0030422">
    <property type="term" value="P:siRNA processing"/>
    <property type="evidence" value="ECO:0007669"/>
    <property type="project" value="TreeGrafter"/>
</dbReference>
<dbReference type="STRING" id="46731.A0A3M6T9W8"/>
<dbReference type="GO" id="GO:0003725">
    <property type="term" value="F:double-stranded RNA binding"/>
    <property type="evidence" value="ECO:0007669"/>
    <property type="project" value="TreeGrafter"/>
</dbReference>
<dbReference type="GO" id="GO:0005634">
    <property type="term" value="C:nucleus"/>
    <property type="evidence" value="ECO:0007669"/>
    <property type="project" value="TreeGrafter"/>
</dbReference>
<dbReference type="EMBL" id="RCHS01004051">
    <property type="protein sequence ID" value="RMX38119.1"/>
    <property type="molecule type" value="Genomic_DNA"/>
</dbReference>
<sequence length="204" mass="23618">MLTLSNQWTTSGLAPHNNPISHLQELVVKNGMQRPEFERPPHQRTFETTVTVGNLLCTGKGRSKKESRRKAAEAMLNFCNKTLIYHWSHYKRGWHSFLQESLFCFYLRAPYREDGLSYFHEGLRNQEPVITALSSHNSSHQCQLYMHNVKSTKLLNHRSKLNSSKLAEESHMMEDNNHSSGDFGDPAPERNFYYAVQVIGFCEK</sequence>
<feature type="domain" description="DRBM" evidence="3">
    <location>
        <begin position="18"/>
        <end position="81"/>
    </location>
</feature>
<dbReference type="InterPro" id="IPR051247">
    <property type="entry name" value="RLC_Component"/>
</dbReference>
<organism evidence="4 5">
    <name type="scientific">Pocillopora damicornis</name>
    <name type="common">Cauliflower coral</name>
    <name type="synonym">Millepora damicornis</name>
    <dbReference type="NCBI Taxonomy" id="46731"/>
    <lineage>
        <taxon>Eukaryota</taxon>
        <taxon>Metazoa</taxon>
        <taxon>Cnidaria</taxon>
        <taxon>Anthozoa</taxon>
        <taxon>Hexacorallia</taxon>
        <taxon>Scleractinia</taxon>
        <taxon>Astrocoeniina</taxon>
        <taxon>Pocilloporidae</taxon>
        <taxon>Pocillopora</taxon>
    </lineage>
</organism>
<comment type="caution">
    <text evidence="4">The sequence shown here is derived from an EMBL/GenBank/DDBJ whole genome shotgun (WGS) entry which is preliminary data.</text>
</comment>
<dbReference type="GO" id="GO:0035197">
    <property type="term" value="F:siRNA binding"/>
    <property type="evidence" value="ECO:0007669"/>
    <property type="project" value="TreeGrafter"/>
</dbReference>
<keyword evidence="1 2" id="KW-0694">RNA-binding</keyword>
<dbReference type="SUPFAM" id="SSF54768">
    <property type="entry name" value="dsRNA-binding domain-like"/>
    <property type="match status" value="1"/>
</dbReference>
<evidence type="ECO:0000313" key="5">
    <source>
        <dbReference type="Proteomes" id="UP000275408"/>
    </source>
</evidence>
<evidence type="ECO:0000256" key="2">
    <source>
        <dbReference type="PROSITE-ProRule" id="PRU00266"/>
    </source>
</evidence>
<reference evidence="4 5" key="1">
    <citation type="journal article" date="2018" name="Sci. Rep.">
        <title>Comparative analysis of the Pocillopora damicornis genome highlights role of immune system in coral evolution.</title>
        <authorList>
            <person name="Cunning R."/>
            <person name="Bay R.A."/>
            <person name="Gillette P."/>
            <person name="Baker A.C."/>
            <person name="Traylor-Knowles N."/>
        </authorList>
    </citation>
    <scope>NUCLEOTIDE SEQUENCE [LARGE SCALE GENOMIC DNA]</scope>
    <source>
        <strain evidence="4">RSMAS</strain>
        <tissue evidence="4">Whole animal</tissue>
    </source>
</reference>
<proteinExistence type="predicted"/>
<evidence type="ECO:0000313" key="4">
    <source>
        <dbReference type="EMBL" id="RMX38119.1"/>
    </source>
</evidence>
<dbReference type="GO" id="GO:0005737">
    <property type="term" value="C:cytoplasm"/>
    <property type="evidence" value="ECO:0007669"/>
    <property type="project" value="TreeGrafter"/>
</dbReference>